<evidence type="ECO:0000259" key="1">
    <source>
        <dbReference type="Pfam" id="PF12146"/>
    </source>
</evidence>
<proteinExistence type="predicted"/>
<sequence length="309" mass="33750">MRDEAPLHTGAAYRDEALTFDCRGEQLFGIASLPAAPASAPTRGVLVVVGGPQYRAGSHRQFTLLARALAHQGIPVLRFDYRGMGDSDGALRTFEDVNDDLRAGVDALCRHVPSLREVIIWGLCDGATAAVMYAPADPRVTGLVLLNPWVRSVEGAARATLKHYYGRRLLDRALWTKIATGRFDYRAAAGSLLRIVRDALKPRPASAAPVAGADAAPSGPLPDRMLHYAERFTGRVLLIISGNDLTAQEFTDATQASPRWRALLGGPRVSRQRLDPADHTFSRRAWRDQVAAWTAQWVNEQEPKQVTAP</sequence>
<keyword evidence="2" id="KW-0378">Hydrolase</keyword>
<dbReference type="AlphaFoldDB" id="A0A4Y9SPF3"/>
<dbReference type="SUPFAM" id="SSF53474">
    <property type="entry name" value="alpha/beta-Hydrolases"/>
    <property type="match status" value="1"/>
</dbReference>
<protein>
    <submittedName>
        <fullName evidence="2">Hydrolase 1, exosortase A system-associated</fullName>
    </submittedName>
</protein>
<dbReference type="Pfam" id="PF12146">
    <property type="entry name" value="Hydrolase_4"/>
    <property type="match status" value="1"/>
</dbReference>
<dbReference type="PANTHER" id="PTHR43265:SF1">
    <property type="entry name" value="ESTERASE ESTD"/>
    <property type="match status" value="1"/>
</dbReference>
<dbReference type="NCBIfam" id="TIGR03100">
    <property type="entry name" value="hydr1_PEP"/>
    <property type="match status" value="1"/>
</dbReference>
<dbReference type="Gene3D" id="3.40.50.1820">
    <property type="entry name" value="alpha/beta hydrolase"/>
    <property type="match status" value="1"/>
</dbReference>
<dbReference type="InterPro" id="IPR022742">
    <property type="entry name" value="Hydrolase_4"/>
</dbReference>
<dbReference type="GO" id="GO:0052689">
    <property type="term" value="F:carboxylic ester hydrolase activity"/>
    <property type="evidence" value="ECO:0007669"/>
    <property type="project" value="TreeGrafter"/>
</dbReference>
<dbReference type="InterPro" id="IPR053145">
    <property type="entry name" value="AB_hydrolase_Est10"/>
</dbReference>
<dbReference type="Proteomes" id="UP000298438">
    <property type="component" value="Unassembled WGS sequence"/>
</dbReference>
<gene>
    <name evidence="2" type="ORF">E4L96_02205</name>
</gene>
<reference evidence="2 3" key="1">
    <citation type="submission" date="2019-03" db="EMBL/GenBank/DDBJ databases">
        <title>Draft Genome Sequence of Massilia arenosa sp. nov., a Novel Massilia Species Isolated from a Sandy-loam Maize Soil.</title>
        <authorList>
            <person name="Raths R."/>
            <person name="Peta V."/>
            <person name="Bucking H."/>
        </authorList>
    </citation>
    <scope>NUCLEOTIDE SEQUENCE [LARGE SCALE GENOMIC DNA]</scope>
    <source>
        <strain evidence="2 3">MC02</strain>
    </source>
</reference>
<dbReference type="InterPro" id="IPR017531">
    <property type="entry name" value="Hydrolase-1_PEP"/>
</dbReference>
<evidence type="ECO:0000313" key="2">
    <source>
        <dbReference type="EMBL" id="TFW28642.1"/>
    </source>
</evidence>
<evidence type="ECO:0000313" key="3">
    <source>
        <dbReference type="Proteomes" id="UP000298438"/>
    </source>
</evidence>
<dbReference type="EMBL" id="SPVF01000033">
    <property type="protein sequence ID" value="TFW28642.1"/>
    <property type="molecule type" value="Genomic_DNA"/>
</dbReference>
<keyword evidence="3" id="KW-1185">Reference proteome</keyword>
<name>A0A4Y9SPF3_9BURK</name>
<accession>A0A4Y9SPF3</accession>
<comment type="caution">
    <text evidence="2">The sequence shown here is derived from an EMBL/GenBank/DDBJ whole genome shotgun (WGS) entry which is preliminary data.</text>
</comment>
<dbReference type="OrthoDB" id="5379975at2"/>
<organism evidence="2 3">
    <name type="scientific">Zemynaea arenosa</name>
    <dbReference type="NCBI Taxonomy" id="2561931"/>
    <lineage>
        <taxon>Bacteria</taxon>
        <taxon>Pseudomonadati</taxon>
        <taxon>Pseudomonadota</taxon>
        <taxon>Betaproteobacteria</taxon>
        <taxon>Burkholderiales</taxon>
        <taxon>Oxalobacteraceae</taxon>
        <taxon>Telluria group</taxon>
        <taxon>Zemynaea</taxon>
    </lineage>
</organism>
<feature type="domain" description="Serine aminopeptidase S33" evidence="1">
    <location>
        <begin position="42"/>
        <end position="156"/>
    </location>
</feature>
<dbReference type="InterPro" id="IPR029058">
    <property type="entry name" value="AB_hydrolase_fold"/>
</dbReference>
<dbReference type="PANTHER" id="PTHR43265">
    <property type="entry name" value="ESTERASE ESTD"/>
    <property type="match status" value="1"/>
</dbReference>